<dbReference type="EMBL" id="BAAAPC010000013">
    <property type="protein sequence ID" value="GAA2002734.1"/>
    <property type="molecule type" value="Genomic_DNA"/>
</dbReference>
<gene>
    <name evidence="1" type="ORF">GCM10009799_32310</name>
</gene>
<accession>A0ABN2TBS3</accession>
<proteinExistence type="predicted"/>
<organism evidence="1 2">
    <name type="scientific">Nocardiopsis rhodophaea</name>
    <dbReference type="NCBI Taxonomy" id="280238"/>
    <lineage>
        <taxon>Bacteria</taxon>
        <taxon>Bacillati</taxon>
        <taxon>Actinomycetota</taxon>
        <taxon>Actinomycetes</taxon>
        <taxon>Streptosporangiales</taxon>
        <taxon>Nocardiopsidaceae</taxon>
        <taxon>Nocardiopsis</taxon>
    </lineage>
</organism>
<protein>
    <submittedName>
        <fullName evidence="1">Uncharacterized protein</fullName>
    </submittedName>
</protein>
<evidence type="ECO:0000313" key="1">
    <source>
        <dbReference type="EMBL" id="GAA2002734.1"/>
    </source>
</evidence>
<name>A0ABN2TBS3_9ACTN</name>
<reference evidence="1 2" key="1">
    <citation type="journal article" date="2019" name="Int. J. Syst. Evol. Microbiol.">
        <title>The Global Catalogue of Microorganisms (GCM) 10K type strain sequencing project: providing services to taxonomists for standard genome sequencing and annotation.</title>
        <authorList>
            <consortium name="The Broad Institute Genomics Platform"/>
            <consortium name="The Broad Institute Genome Sequencing Center for Infectious Disease"/>
            <person name="Wu L."/>
            <person name="Ma J."/>
        </authorList>
    </citation>
    <scope>NUCLEOTIDE SEQUENCE [LARGE SCALE GENOMIC DNA]</scope>
    <source>
        <strain evidence="1 2">JCM 15313</strain>
    </source>
</reference>
<dbReference type="Proteomes" id="UP001501585">
    <property type="component" value="Unassembled WGS sequence"/>
</dbReference>
<sequence>MRGIPGEVQDPIDVALADLLSQLQLGTDELCPFDEGHAALLNPWTRDWRQLAILRPSVPQHLHSRDIGRKQGGPRFA</sequence>
<keyword evidence="2" id="KW-1185">Reference proteome</keyword>
<comment type="caution">
    <text evidence="1">The sequence shown here is derived from an EMBL/GenBank/DDBJ whole genome shotgun (WGS) entry which is preliminary data.</text>
</comment>
<evidence type="ECO:0000313" key="2">
    <source>
        <dbReference type="Proteomes" id="UP001501585"/>
    </source>
</evidence>